<dbReference type="PANTHER" id="PTHR22762:SF89">
    <property type="entry name" value="ALPHA-XYLOSIDASE"/>
    <property type="match status" value="1"/>
</dbReference>
<dbReference type="Gene3D" id="3.20.20.80">
    <property type="entry name" value="Glycosidases"/>
    <property type="match status" value="1"/>
</dbReference>
<keyword evidence="2" id="KW-0326">Glycosidase</keyword>
<dbReference type="GO" id="GO:0016787">
    <property type="term" value="F:hydrolase activity"/>
    <property type="evidence" value="ECO:0007669"/>
    <property type="project" value="UniProtKB-KW"/>
</dbReference>
<dbReference type="SUPFAM" id="SSF51011">
    <property type="entry name" value="Glycosyl hydrolase domain"/>
    <property type="match status" value="1"/>
</dbReference>
<feature type="domain" description="Glycoside hydrolase family 31 TIM barrel" evidence="3">
    <location>
        <begin position="211"/>
        <end position="515"/>
    </location>
</feature>
<name>A0ABZ3C797_9ACTN</name>
<evidence type="ECO:0000256" key="1">
    <source>
        <dbReference type="ARBA" id="ARBA00007806"/>
    </source>
</evidence>
<dbReference type="EMBL" id="CP115965">
    <property type="protein sequence ID" value="WZW98634.1"/>
    <property type="molecule type" value="Genomic_DNA"/>
</dbReference>
<dbReference type="SUPFAM" id="SSF51445">
    <property type="entry name" value="(Trans)glycosidases"/>
    <property type="match status" value="1"/>
</dbReference>
<keyword evidence="2 5" id="KW-0378">Hydrolase</keyword>
<keyword evidence="6" id="KW-1185">Reference proteome</keyword>
<comment type="similarity">
    <text evidence="1 2">Belongs to the glycosyl hydrolase 31 family.</text>
</comment>
<sequence>MKGSTVFAMSDGKPAPAHPDAVISGDTWRFTVLSERLIRLEWDAEGRFVDERTQLVLNREFEVPEFTVTEVGDGDGVEITTSHLRLRYSGGPFSGSSLSVTLVRGGTDPHYTTWRFGDSYPQHLPLRGNLFGTARTLDEVDGACPLEPGILATYGFATLDDSTSVILTPDGWVAPRPSLGASEPARDLYLFGHGRDYAAALADYHHLTGPTPLVPRFVLGNWWSRYWAYSDTEYLALMDTFAEHRLPFSVAVIDMDWHLVDIDPEIGTGWTGYTWNPDLFPHPERFLGELHRRGLAATLNVHPADGVRRHEERYPEMARALGMDPADGVRVEFDVTDRAFVDAYLTHLHHPREAEGVDFWWLDWQSGGTTRIPGLDPLWMLNHIHYTDAARAGRRPLTFSRYAGPGSHRYPVGFSGDTITTWESLDFQPYFTATAANIGYPWWSHDIGGHMFGDRDVEMAVRWFQLGAFSPINRLHSANSPFATKEPWSYGPQAAAVMGAFLRLRHKMVPFWYTAAWAAHTDHTALVRPVYHEHPMVRDAYLVPNQALIGEHLLLAPITAPGDARTHVASVAAWLPPGAWVDLFTGLRYDGGRRLVLHRPLGQYPVFARAGAVLPLQADALADIAANPDALELRVIPGDGRSTLAEDDVPGVPTLADRRQTVFTQRLVVDADDEAELVLTADPPTGPAYGAPRSVVVDVAGVASVAAAELRVGGSVVELTRAAQGSPHGDELLAPALRCELGHVDLDAGFELTLRGARPIARDTTADAHALLAAAEIAFVAKEQAWQAVKHHAGLALAEELATIDLPDDLRGALVEIASGGAVW</sequence>
<accession>A0ABZ3C797</accession>
<dbReference type="PANTHER" id="PTHR22762">
    <property type="entry name" value="ALPHA-GLUCOSIDASE"/>
    <property type="match status" value="1"/>
</dbReference>
<feature type="domain" description="Glycosyl hydrolase family 31 C-terminal" evidence="4">
    <location>
        <begin position="525"/>
        <end position="614"/>
    </location>
</feature>
<dbReference type="InterPro" id="IPR000322">
    <property type="entry name" value="Glyco_hydro_31_TIM"/>
</dbReference>
<dbReference type="InterPro" id="IPR013780">
    <property type="entry name" value="Glyco_hydro_b"/>
</dbReference>
<evidence type="ECO:0000259" key="4">
    <source>
        <dbReference type="Pfam" id="PF21365"/>
    </source>
</evidence>
<dbReference type="Proteomes" id="UP001434337">
    <property type="component" value="Chromosome"/>
</dbReference>
<dbReference type="RefSeq" id="WP_342372627.1">
    <property type="nucleotide sequence ID" value="NZ_CP115965.1"/>
</dbReference>
<dbReference type="Pfam" id="PF01055">
    <property type="entry name" value="Glyco_hydro_31_2nd"/>
    <property type="match status" value="1"/>
</dbReference>
<organism evidence="5 6">
    <name type="scientific">Propioniciclava soli</name>
    <dbReference type="NCBI Taxonomy" id="2775081"/>
    <lineage>
        <taxon>Bacteria</taxon>
        <taxon>Bacillati</taxon>
        <taxon>Actinomycetota</taxon>
        <taxon>Actinomycetes</taxon>
        <taxon>Propionibacteriales</taxon>
        <taxon>Propionibacteriaceae</taxon>
        <taxon>Propioniciclava</taxon>
    </lineage>
</organism>
<dbReference type="InterPro" id="IPR048395">
    <property type="entry name" value="Glyco_hydro_31_C"/>
</dbReference>
<dbReference type="Gene3D" id="2.60.40.1180">
    <property type="entry name" value="Golgi alpha-mannosidase II"/>
    <property type="match status" value="2"/>
</dbReference>
<evidence type="ECO:0000313" key="5">
    <source>
        <dbReference type="EMBL" id="WZW98634.1"/>
    </source>
</evidence>
<evidence type="ECO:0000313" key="6">
    <source>
        <dbReference type="Proteomes" id="UP001434337"/>
    </source>
</evidence>
<dbReference type="InterPro" id="IPR017853">
    <property type="entry name" value="GH"/>
</dbReference>
<dbReference type="Pfam" id="PF21365">
    <property type="entry name" value="Glyco_hydro_31_3rd"/>
    <property type="match status" value="1"/>
</dbReference>
<protein>
    <submittedName>
        <fullName evidence="5">Glycoside hydrolase family 31 protein</fullName>
    </submittedName>
</protein>
<evidence type="ECO:0000259" key="3">
    <source>
        <dbReference type="Pfam" id="PF01055"/>
    </source>
</evidence>
<gene>
    <name evidence="5" type="ORF">PCC79_00045</name>
</gene>
<evidence type="ECO:0000256" key="2">
    <source>
        <dbReference type="RuleBase" id="RU361185"/>
    </source>
</evidence>
<reference evidence="5 6" key="1">
    <citation type="journal article" date="2023" name="Environ Microbiome">
        <title>A coral-associated actinobacterium mitigates coral bleaching under heat stress.</title>
        <authorList>
            <person name="Li J."/>
            <person name="Zou Y."/>
            <person name="Li Q."/>
            <person name="Zhang J."/>
            <person name="Bourne D.G."/>
            <person name="Lyu Y."/>
            <person name="Liu C."/>
            <person name="Zhang S."/>
        </authorList>
    </citation>
    <scope>NUCLEOTIDE SEQUENCE [LARGE SCALE GENOMIC DNA]</scope>
    <source>
        <strain evidence="5 6">SCSIO 13291</strain>
    </source>
</reference>
<proteinExistence type="inferred from homology"/>
<dbReference type="CDD" id="cd06595">
    <property type="entry name" value="GH31_u1"/>
    <property type="match status" value="1"/>
</dbReference>